<sequence>MTTTTPVRIHADHATTKHLGHWTTATAFEVRERRAAAVLDLRSPRIEQGDIEIRVDLDHAMLKLLVPDDAAIEQSGLRWTGRGRVKDYAAPTAAKGRVIRLVGTIDHGEVRIHRSGVAVLSAMFSREFVEDVRRARREGATPTVADPAHTP</sequence>
<gene>
    <name evidence="1" type="ORF">B4N89_30055</name>
</gene>
<reference evidence="1 2" key="1">
    <citation type="submission" date="2017-03" db="EMBL/GenBank/DDBJ databases">
        <title>Draft genome sequence of Streptomyces scabrisporus NF3, endophyte isolated from Amphipterygium adstringens.</title>
        <authorList>
            <person name="Vazquez M."/>
            <person name="Ceapa C.D."/>
            <person name="Rodriguez Luna D."/>
            <person name="Sanchez Esquivel S."/>
        </authorList>
    </citation>
    <scope>NUCLEOTIDE SEQUENCE [LARGE SCALE GENOMIC DNA]</scope>
    <source>
        <strain evidence="1 2">NF3</strain>
    </source>
</reference>
<name>A0A1T3P6B7_9ACTN</name>
<evidence type="ECO:0008006" key="3">
    <source>
        <dbReference type="Google" id="ProtNLM"/>
    </source>
</evidence>
<dbReference type="STRING" id="159449.B4N89_30055"/>
<dbReference type="OrthoDB" id="4542805at2"/>
<dbReference type="Proteomes" id="UP000190037">
    <property type="component" value="Unassembled WGS sequence"/>
</dbReference>
<proteinExistence type="predicted"/>
<organism evidence="1 2">
    <name type="scientific">Embleya scabrispora</name>
    <dbReference type="NCBI Taxonomy" id="159449"/>
    <lineage>
        <taxon>Bacteria</taxon>
        <taxon>Bacillati</taxon>
        <taxon>Actinomycetota</taxon>
        <taxon>Actinomycetes</taxon>
        <taxon>Kitasatosporales</taxon>
        <taxon>Streptomycetaceae</taxon>
        <taxon>Embleya</taxon>
    </lineage>
</organism>
<dbReference type="EMBL" id="MWQN01000001">
    <property type="protein sequence ID" value="OPC84604.1"/>
    <property type="molecule type" value="Genomic_DNA"/>
</dbReference>
<accession>A0A1T3P6B7</accession>
<evidence type="ECO:0000313" key="1">
    <source>
        <dbReference type="EMBL" id="OPC84604.1"/>
    </source>
</evidence>
<comment type="caution">
    <text evidence="1">The sequence shown here is derived from an EMBL/GenBank/DDBJ whole genome shotgun (WGS) entry which is preliminary data.</text>
</comment>
<evidence type="ECO:0000313" key="2">
    <source>
        <dbReference type="Proteomes" id="UP000190037"/>
    </source>
</evidence>
<dbReference type="RefSeq" id="WP_078978900.1">
    <property type="nucleotide sequence ID" value="NZ_MWQN01000001.1"/>
</dbReference>
<keyword evidence="2" id="KW-1185">Reference proteome</keyword>
<protein>
    <recommendedName>
        <fullName evidence="3">Cell wall-active antibiotics response LiaF-like C-terminal domain-containing protein</fullName>
    </recommendedName>
</protein>
<dbReference type="AlphaFoldDB" id="A0A1T3P6B7"/>